<reference evidence="6 7" key="1">
    <citation type="submission" date="2021-04" db="EMBL/GenBank/DDBJ databases">
        <title>novel species isolated from subtropical streams in China.</title>
        <authorList>
            <person name="Lu H."/>
        </authorList>
    </citation>
    <scope>NUCLEOTIDE SEQUENCE [LARGE SCALE GENOMIC DNA]</scope>
    <source>
        <strain evidence="6 7">BYS107W</strain>
    </source>
</reference>
<dbReference type="RefSeq" id="WP_212685601.1">
    <property type="nucleotide sequence ID" value="NZ_JAGSPM010000014.1"/>
</dbReference>
<dbReference type="GO" id="GO:0017089">
    <property type="term" value="F:glycolipid transfer activity"/>
    <property type="evidence" value="ECO:0007669"/>
    <property type="project" value="TreeGrafter"/>
</dbReference>
<evidence type="ECO:0000256" key="1">
    <source>
        <dbReference type="ARBA" id="ARBA00022448"/>
    </source>
</evidence>
<dbReference type="GO" id="GO:0001530">
    <property type="term" value="F:lipopolysaccharide binding"/>
    <property type="evidence" value="ECO:0007669"/>
    <property type="project" value="InterPro"/>
</dbReference>
<dbReference type="AlphaFoldDB" id="A0A941DG32"/>
<organism evidence="6 7">
    <name type="scientific">Undibacterium baiyunense</name>
    <dbReference type="NCBI Taxonomy" id="2828731"/>
    <lineage>
        <taxon>Bacteria</taxon>
        <taxon>Pseudomonadati</taxon>
        <taxon>Pseudomonadota</taxon>
        <taxon>Betaproteobacteria</taxon>
        <taxon>Burkholderiales</taxon>
        <taxon>Oxalobacteraceae</taxon>
        <taxon>Undibacterium</taxon>
    </lineage>
</organism>
<sequence length="204" mass="22318">MSIPRNISLKSMPTIRVLSTLSLCAVVLLPLSVRAEKADSQKRTNISAEYTEFDGKTNTKVLKGKVELTRGTLLIRAENGVETETADGGGSVTLSGHAGSQVFFRQKRDGGDDLWIEGSADRVEYDKKSEVVRFISKAKVRYLSQQKVTQEQNGEFLSYDSVNDVFTATNSASGKHVPGGGRVTITSEPKEKKSDSKQDSKENK</sequence>
<dbReference type="PANTHER" id="PTHR36504">
    <property type="entry name" value="LIPOPOLYSACCHARIDE EXPORT SYSTEM PROTEIN LPTA"/>
    <property type="match status" value="1"/>
</dbReference>
<dbReference type="PANTHER" id="PTHR36504:SF1">
    <property type="entry name" value="LIPOPOLYSACCHARIDE EXPORT SYSTEM PROTEIN LPTA"/>
    <property type="match status" value="1"/>
</dbReference>
<gene>
    <name evidence="6" type="primary">lptA</name>
    <name evidence="6" type="ORF">KDM92_16940</name>
</gene>
<evidence type="ECO:0000256" key="2">
    <source>
        <dbReference type="ARBA" id="ARBA00022729"/>
    </source>
</evidence>
<dbReference type="Pfam" id="PF03968">
    <property type="entry name" value="LptD_N"/>
    <property type="match status" value="1"/>
</dbReference>
<feature type="region of interest" description="Disordered" evidence="4">
    <location>
        <begin position="170"/>
        <end position="204"/>
    </location>
</feature>
<evidence type="ECO:0000313" key="7">
    <source>
        <dbReference type="Proteomes" id="UP000680158"/>
    </source>
</evidence>
<dbReference type="InterPro" id="IPR014340">
    <property type="entry name" value="LptA"/>
</dbReference>
<dbReference type="InterPro" id="IPR052037">
    <property type="entry name" value="LPS_export_LptA"/>
</dbReference>
<name>A0A941DG32_9BURK</name>
<feature type="compositionally biased region" description="Basic and acidic residues" evidence="4">
    <location>
        <begin position="188"/>
        <end position="204"/>
    </location>
</feature>
<keyword evidence="1" id="KW-0813">Transport</keyword>
<accession>A0A941DG32</accession>
<feature type="domain" description="Organic solvent tolerance-like N-terminal" evidence="5">
    <location>
        <begin position="45"/>
        <end position="160"/>
    </location>
</feature>
<keyword evidence="7" id="KW-1185">Reference proteome</keyword>
<dbReference type="Proteomes" id="UP000680158">
    <property type="component" value="Unassembled WGS sequence"/>
</dbReference>
<dbReference type="NCBIfam" id="TIGR03002">
    <property type="entry name" value="outer_YhbN_LptA"/>
    <property type="match status" value="1"/>
</dbReference>
<protein>
    <submittedName>
        <fullName evidence="6">Lipopolysaccharide transport periplasmic protein LptA</fullName>
    </submittedName>
</protein>
<keyword evidence="3" id="KW-0574">Periplasm</keyword>
<evidence type="ECO:0000313" key="6">
    <source>
        <dbReference type="EMBL" id="MBR7748273.1"/>
    </source>
</evidence>
<keyword evidence="2" id="KW-0732">Signal</keyword>
<dbReference type="Gene3D" id="2.60.450.10">
    <property type="entry name" value="Lipopolysaccharide (LPS) transport protein A like domain"/>
    <property type="match status" value="1"/>
</dbReference>
<dbReference type="GO" id="GO:0030288">
    <property type="term" value="C:outer membrane-bounded periplasmic space"/>
    <property type="evidence" value="ECO:0007669"/>
    <property type="project" value="TreeGrafter"/>
</dbReference>
<dbReference type="EMBL" id="JAGSPM010000014">
    <property type="protein sequence ID" value="MBR7748273.1"/>
    <property type="molecule type" value="Genomic_DNA"/>
</dbReference>
<proteinExistence type="predicted"/>
<evidence type="ECO:0000256" key="3">
    <source>
        <dbReference type="ARBA" id="ARBA00022764"/>
    </source>
</evidence>
<evidence type="ECO:0000256" key="4">
    <source>
        <dbReference type="SAM" id="MobiDB-lite"/>
    </source>
</evidence>
<dbReference type="InterPro" id="IPR005653">
    <property type="entry name" value="OstA-like_N"/>
</dbReference>
<dbReference type="GO" id="GO:0015920">
    <property type="term" value="P:lipopolysaccharide transport"/>
    <property type="evidence" value="ECO:0007669"/>
    <property type="project" value="InterPro"/>
</dbReference>
<dbReference type="GO" id="GO:0009279">
    <property type="term" value="C:cell outer membrane"/>
    <property type="evidence" value="ECO:0007669"/>
    <property type="project" value="TreeGrafter"/>
</dbReference>
<comment type="caution">
    <text evidence="6">The sequence shown here is derived from an EMBL/GenBank/DDBJ whole genome shotgun (WGS) entry which is preliminary data.</text>
</comment>
<evidence type="ECO:0000259" key="5">
    <source>
        <dbReference type="Pfam" id="PF03968"/>
    </source>
</evidence>